<keyword evidence="4" id="KW-0472">Membrane</keyword>
<proteinExistence type="inferred from homology"/>
<comment type="caution">
    <text evidence="6">The sequence shown here is derived from an EMBL/GenBank/DDBJ whole genome shotgun (WGS) entry which is preliminary data.</text>
</comment>
<dbReference type="AlphaFoldDB" id="A0AAW1UD97"/>
<comment type="subcellular location">
    <subcellularLocation>
        <location evidence="1">Lysosome membrane</location>
    </subcellularLocation>
</comment>
<keyword evidence="5" id="KW-0458">Lysosome</keyword>
<protein>
    <recommendedName>
        <fullName evidence="3">BLOC-1-related complex subunit 7</fullName>
    </recommendedName>
</protein>
<dbReference type="PANTHER" id="PTHR31397:SF1">
    <property type="entry name" value="BLOC-1-RELATED COMPLEX SUBUNIT 7"/>
    <property type="match status" value="1"/>
</dbReference>
<dbReference type="EMBL" id="JARQZJ010000065">
    <property type="protein sequence ID" value="KAK9880510.1"/>
    <property type="molecule type" value="Genomic_DNA"/>
</dbReference>
<comment type="similarity">
    <text evidence="2">Belongs to the BORCS7 family.</text>
</comment>
<gene>
    <name evidence="6" type="ORF">WA026_011749</name>
</gene>
<dbReference type="Proteomes" id="UP001431783">
    <property type="component" value="Unassembled WGS sequence"/>
</dbReference>
<evidence type="ECO:0000256" key="1">
    <source>
        <dbReference type="ARBA" id="ARBA00004656"/>
    </source>
</evidence>
<evidence type="ECO:0000313" key="6">
    <source>
        <dbReference type="EMBL" id="KAK9880510.1"/>
    </source>
</evidence>
<evidence type="ECO:0000313" key="7">
    <source>
        <dbReference type="Proteomes" id="UP001431783"/>
    </source>
</evidence>
<evidence type="ECO:0000256" key="5">
    <source>
        <dbReference type="ARBA" id="ARBA00023228"/>
    </source>
</evidence>
<dbReference type="GO" id="GO:0099078">
    <property type="term" value="C:BORC complex"/>
    <property type="evidence" value="ECO:0007669"/>
    <property type="project" value="TreeGrafter"/>
</dbReference>
<accession>A0AAW1UD97</accession>
<name>A0AAW1UD97_9CUCU</name>
<dbReference type="PANTHER" id="PTHR31397">
    <property type="entry name" value="BLOC-1-RELATED COMPLEX SUBUNIT 7 BORSC7"/>
    <property type="match status" value="1"/>
</dbReference>
<evidence type="ECO:0000256" key="3">
    <source>
        <dbReference type="ARBA" id="ARBA00022295"/>
    </source>
</evidence>
<evidence type="ECO:0000256" key="4">
    <source>
        <dbReference type="ARBA" id="ARBA00023136"/>
    </source>
</evidence>
<organism evidence="6 7">
    <name type="scientific">Henosepilachna vigintioctopunctata</name>
    <dbReference type="NCBI Taxonomy" id="420089"/>
    <lineage>
        <taxon>Eukaryota</taxon>
        <taxon>Metazoa</taxon>
        <taxon>Ecdysozoa</taxon>
        <taxon>Arthropoda</taxon>
        <taxon>Hexapoda</taxon>
        <taxon>Insecta</taxon>
        <taxon>Pterygota</taxon>
        <taxon>Neoptera</taxon>
        <taxon>Endopterygota</taxon>
        <taxon>Coleoptera</taxon>
        <taxon>Polyphaga</taxon>
        <taxon>Cucujiformia</taxon>
        <taxon>Coccinelloidea</taxon>
        <taxon>Coccinellidae</taxon>
        <taxon>Epilachninae</taxon>
        <taxon>Epilachnini</taxon>
        <taxon>Henosepilachna</taxon>
    </lineage>
</organism>
<dbReference type="InterPro" id="IPR032143">
    <property type="entry name" value="BORCS7"/>
</dbReference>
<reference evidence="6 7" key="1">
    <citation type="submission" date="2023-03" db="EMBL/GenBank/DDBJ databases">
        <title>Genome insight into feeding habits of ladybird beetles.</title>
        <authorList>
            <person name="Li H.-S."/>
            <person name="Huang Y.-H."/>
            <person name="Pang H."/>
        </authorList>
    </citation>
    <scope>NUCLEOTIDE SEQUENCE [LARGE SCALE GENOMIC DNA]</scope>
    <source>
        <strain evidence="6">SYSU_2023b</strain>
        <tissue evidence="6">Whole body</tissue>
    </source>
</reference>
<dbReference type="Pfam" id="PF16088">
    <property type="entry name" value="BORCS7"/>
    <property type="match status" value="1"/>
</dbReference>
<dbReference type="GO" id="GO:0005765">
    <property type="term" value="C:lysosomal membrane"/>
    <property type="evidence" value="ECO:0007669"/>
    <property type="project" value="UniProtKB-SubCell"/>
</dbReference>
<sequence length="97" mass="10943">MASASSTSAKFLFVDSKVRLADRVQINVNNISSLARQITRGSKSNEILMYSARNFAAQEHIIDNSEKNLKKLLLLSAHLSYQQESIKNSVYLVREIQ</sequence>
<evidence type="ECO:0000256" key="2">
    <source>
        <dbReference type="ARBA" id="ARBA00005433"/>
    </source>
</evidence>
<keyword evidence="7" id="KW-1185">Reference proteome</keyword>